<keyword evidence="1" id="KW-0805">Transcription regulation</keyword>
<dbReference type="SMART" id="SM00418">
    <property type="entry name" value="HTH_ARSR"/>
    <property type="match status" value="1"/>
</dbReference>
<dbReference type="InterPro" id="IPR001845">
    <property type="entry name" value="HTH_ArsR_DNA-bd_dom"/>
</dbReference>
<dbReference type="PROSITE" id="PS50987">
    <property type="entry name" value="HTH_ARSR_2"/>
    <property type="match status" value="1"/>
</dbReference>
<organism evidence="5 6">
    <name type="scientific">Nocardiopsis exhalans</name>
    <dbReference type="NCBI Taxonomy" id="163604"/>
    <lineage>
        <taxon>Bacteria</taxon>
        <taxon>Bacillati</taxon>
        <taxon>Actinomycetota</taxon>
        <taxon>Actinomycetes</taxon>
        <taxon>Streptosporangiales</taxon>
        <taxon>Nocardiopsidaceae</taxon>
        <taxon>Nocardiopsis</taxon>
    </lineage>
</organism>
<evidence type="ECO:0000313" key="5">
    <source>
        <dbReference type="EMBL" id="USY17338.1"/>
    </source>
</evidence>
<accession>A0ABY5D2M5</accession>
<dbReference type="PANTHER" id="PTHR43132">
    <property type="entry name" value="ARSENICAL RESISTANCE OPERON REPRESSOR ARSR-RELATED"/>
    <property type="match status" value="1"/>
</dbReference>
<dbReference type="Proteomes" id="UP001055940">
    <property type="component" value="Chromosome"/>
</dbReference>
<protein>
    <submittedName>
        <fullName evidence="5">Transcriptional regulator</fullName>
    </submittedName>
</protein>
<dbReference type="PANTHER" id="PTHR43132:SF2">
    <property type="entry name" value="ARSENICAL RESISTANCE OPERON REPRESSOR ARSR-RELATED"/>
    <property type="match status" value="1"/>
</dbReference>
<dbReference type="InterPro" id="IPR036388">
    <property type="entry name" value="WH-like_DNA-bd_sf"/>
</dbReference>
<dbReference type="RefSeq" id="WP_254416913.1">
    <property type="nucleotide sequence ID" value="NZ_BAAAJB010000074.1"/>
</dbReference>
<dbReference type="Pfam" id="PF01022">
    <property type="entry name" value="HTH_5"/>
    <property type="match status" value="1"/>
</dbReference>
<keyword evidence="2" id="KW-0238">DNA-binding</keyword>
<dbReference type="SUPFAM" id="SSF46785">
    <property type="entry name" value="Winged helix' DNA-binding domain"/>
    <property type="match status" value="1"/>
</dbReference>
<gene>
    <name evidence="5" type="ORF">NE857_18480</name>
</gene>
<dbReference type="CDD" id="cd00090">
    <property type="entry name" value="HTH_ARSR"/>
    <property type="match status" value="1"/>
</dbReference>
<dbReference type="InterPro" id="IPR036390">
    <property type="entry name" value="WH_DNA-bd_sf"/>
</dbReference>
<reference evidence="5" key="1">
    <citation type="submission" date="2022-06" db="EMBL/GenBank/DDBJ databases">
        <authorList>
            <person name="Ping M."/>
        </authorList>
    </citation>
    <scope>NUCLEOTIDE SEQUENCE</scope>
    <source>
        <strain evidence="5">JCM11759T</strain>
    </source>
</reference>
<proteinExistence type="predicted"/>
<dbReference type="InterPro" id="IPR051011">
    <property type="entry name" value="Metal_resp_trans_reg"/>
</dbReference>
<evidence type="ECO:0000256" key="3">
    <source>
        <dbReference type="ARBA" id="ARBA00023163"/>
    </source>
</evidence>
<evidence type="ECO:0000256" key="1">
    <source>
        <dbReference type="ARBA" id="ARBA00023015"/>
    </source>
</evidence>
<keyword evidence="6" id="KW-1185">Reference proteome</keyword>
<keyword evidence="3" id="KW-0804">Transcription</keyword>
<feature type="domain" description="HTH arsR-type" evidence="4">
    <location>
        <begin position="9"/>
        <end position="105"/>
    </location>
</feature>
<evidence type="ECO:0000259" key="4">
    <source>
        <dbReference type="PROSITE" id="PS50987"/>
    </source>
</evidence>
<evidence type="ECO:0000256" key="2">
    <source>
        <dbReference type="ARBA" id="ARBA00023125"/>
    </source>
</evidence>
<evidence type="ECO:0000313" key="6">
    <source>
        <dbReference type="Proteomes" id="UP001055940"/>
    </source>
</evidence>
<dbReference type="InterPro" id="IPR011991">
    <property type="entry name" value="ArsR-like_HTH"/>
</dbReference>
<name>A0ABY5D2M5_9ACTN</name>
<sequence length="187" mass="20908">MTETPDYELADSLELSTPEQYRALFEDMRTEIVMLLLERAATTSELAESLGRPKGTVGHHLKVLEEAGLVRVVRTRKVRALEAKYYGRTARTFYYQAINEARGLSQRTLADVSAEITQLPAELADQVNVNLRYARISADRVAEWNERVGDLLVEFGTQPRSGETTYGLAIALYPTGRNSLPESEGRG</sequence>
<dbReference type="Gene3D" id="1.10.10.10">
    <property type="entry name" value="Winged helix-like DNA-binding domain superfamily/Winged helix DNA-binding domain"/>
    <property type="match status" value="1"/>
</dbReference>
<dbReference type="EMBL" id="CP099837">
    <property type="protein sequence ID" value="USY17338.1"/>
    <property type="molecule type" value="Genomic_DNA"/>
</dbReference>